<dbReference type="SUPFAM" id="SSF53901">
    <property type="entry name" value="Thiolase-like"/>
    <property type="match status" value="2"/>
</dbReference>
<dbReference type="InterPro" id="IPR014031">
    <property type="entry name" value="Ketoacyl_synth_C"/>
</dbReference>
<organism evidence="6 7">
    <name type="scientific">Streptomyces rubrogriseus</name>
    <dbReference type="NCBI Taxonomy" id="194673"/>
    <lineage>
        <taxon>Bacteria</taxon>
        <taxon>Bacillati</taxon>
        <taxon>Actinomycetota</taxon>
        <taxon>Actinomycetes</taxon>
        <taxon>Kitasatosporales</taxon>
        <taxon>Streptomycetaceae</taxon>
        <taxon>Streptomyces</taxon>
        <taxon>Streptomyces violaceoruber group</taxon>
    </lineage>
</organism>
<evidence type="ECO:0000256" key="1">
    <source>
        <dbReference type="ARBA" id="ARBA00008467"/>
    </source>
</evidence>
<dbReference type="Pfam" id="PF00109">
    <property type="entry name" value="ketoacyl-synt"/>
    <property type="match status" value="1"/>
</dbReference>
<dbReference type="Proteomes" id="UP000475666">
    <property type="component" value="Unassembled WGS sequence"/>
</dbReference>
<protein>
    <submittedName>
        <fullName evidence="6">Ketosynthase chain-length factor</fullName>
    </submittedName>
</protein>
<dbReference type="RefSeq" id="WP_109033054.1">
    <property type="nucleotide sequence ID" value="NZ_BEWD01000007.1"/>
</dbReference>
<dbReference type="InterPro" id="IPR016039">
    <property type="entry name" value="Thiolase-like"/>
</dbReference>
<dbReference type="InterPro" id="IPR014030">
    <property type="entry name" value="Ketoacyl_synth_N"/>
</dbReference>
<evidence type="ECO:0000256" key="3">
    <source>
        <dbReference type="ARBA" id="ARBA00023315"/>
    </source>
</evidence>
<gene>
    <name evidence="6" type="ORF">G3I66_16715</name>
</gene>
<dbReference type="InterPro" id="IPR000794">
    <property type="entry name" value="Beta-ketoacyl_synthase"/>
</dbReference>
<proteinExistence type="inferred from homology"/>
<evidence type="ECO:0000256" key="4">
    <source>
        <dbReference type="RuleBase" id="RU003694"/>
    </source>
</evidence>
<feature type="domain" description="Ketosynthase family 3 (KS3)" evidence="5">
    <location>
        <begin position="1"/>
        <end position="404"/>
    </location>
</feature>
<dbReference type="AlphaFoldDB" id="A0A6G3TDX5"/>
<dbReference type="EMBL" id="JAAGMQ010000481">
    <property type="protein sequence ID" value="NEC34793.1"/>
    <property type="molecule type" value="Genomic_DNA"/>
</dbReference>
<dbReference type="Gene3D" id="3.40.47.10">
    <property type="match status" value="2"/>
</dbReference>
<evidence type="ECO:0000313" key="6">
    <source>
        <dbReference type="EMBL" id="NEC34793.1"/>
    </source>
</evidence>
<dbReference type="GO" id="GO:0006633">
    <property type="term" value="P:fatty acid biosynthetic process"/>
    <property type="evidence" value="ECO:0007669"/>
    <property type="project" value="TreeGrafter"/>
</dbReference>
<dbReference type="InterPro" id="IPR020841">
    <property type="entry name" value="PKS_Beta-ketoAc_synthase_dom"/>
</dbReference>
<dbReference type="GeneID" id="96650683"/>
<dbReference type="Pfam" id="PF02801">
    <property type="entry name" value="Ketoacyl-synt_C"/>
    <property type="match status" value="1"/>
</dbReference>
<keyword evidence="3" id="KW-0012">Acyltransferase</keyword>
<dbReference type="PANTHER" id="PTHR11712:SF322">
    <property type="entry name" value="POLYKETIDE BETA-KETOACYL SYNTHASE 2-RELATED"/>
    <property type="match status" value="1"/>
</dbReference>
<dbReference type="GO" id="GO:0004315">
    <property type="term" value="F:3-oxoacyl-[acyl-carrier-protein] synthase activity"/>
    <property type="evidence" value="ECO:0007669"/>
    <property type="project" value="TreeGrafter"/>
</dbReference>
<evidence type="ECO:0000259" key="5">
    <source>
        <dbReference type="PROSITE" id="PS52004"/>
    </source>
</evidence>
<dbReference type="PANTHER" id="PTHR11712">
    <property type="entry name" value="POLYKETIDE SYNTHASE-RELATED"/>
    <property type="match status" value="1"/>
</dbReference>
<name>A0A6G3TDX5_9ACTN</name>
<sequence>MAAVITGIGVVAPTGVGAAEHWRATLAGELAVRPIEAFDAGRYATGLAGQVTGFDVTEHVPDRLAVQTDRWTWLAFAATAMALADADYDPAAHDPYATSVILGSGSGGNEFGQREIQALWSRGRKAVGAYQSIAWFYAASTGQLSIHHGTKGPSGVLVSDAAAGIDSLGWADRAIRRGSAAVLAGGTEAPISPYALTIQTRSGRLSTATDPRAGYKPFDRAANGHLPGEGGAVLVLEDEAAARARSAPPGYGMLAGYAATQDAHGFRAAAPDGRQYSRAIELALGRARVRPDQVDMVLADGAGLPEDDAAEARALRSVFGPHAVPVTAPQGLVGRLLSGGSALNVATALLAMRDGVIPAVGNLDDPDPAHGLDLVRRPRERRLDTVLVTARGRGGFNSALVLRACDTRRAPRSTGALARGQ</sequence>
<evidence type="ECO:0000256" key="2">
    <source>
        <dbReference type="ARBA" id="ARBA00022679"/>
    </source>
</evidence>
<keyword evidence="2 4" id="KW-0808">Transferase</keyword>
<dbReference type="PROSITE" id="PS52004">
    <property type="entry name" value="KS3_2"/>
    <property type="match status" value="1"/>
</dbReference>
<reference evidence="6 7" key="1">
    <citation type="submission" date="2020-01" db="EMBL/GenBank/DDBJ databases">
        <title>Insect and environment-associated Actinomycetes.</title>
        <authorList>
            <person name="Currrie C."/>
            <person name="Chevrette M."/>
            <person name="Carlson C."/>
            <person name="Stubbendieck R."/>
            <person name="Wendt-Pienkowski E."/>
        </authorList>
    </citation>
    <scope>NUCLEOTIDE SEQUENCE [LARGE SCALE GENOMIC DNA]</scope>
    <source>
        <strain evidence="6 7">SID7739</strain>
    </source>
</reference>
<evidence type="ECO:0000313" key="7">
    <source>
        <dbReference type="Proteomes" id="UP000475666"/>
    </source>
</evidence>
<comment type="similarity">
    <text evidence="1 4">Belongs to the thiolase-like superfamily. Beta-ketoacyl-ACP synthases family.</text>
</comment>
<comment type="caution">
    <text evidence="6">The sequence shown here is derived from an EMBL/GenBank/DDBJ whole genome shotgun (WGS) entry which is preliminary data.</text>
</comment>
<accession>A0A6G3TDX5</accession>